<dbReference type="HOGENOM" id="CLU_2988302_0_0_4"/>
<protein>
    <submittedName>
        <fullName evidence="1">Uncharacterized protein</fullName>
    </submittedName>
</protein>
<gene>
    <name evidence="1" type="ordered locus">CV_3777</name>
</gene>
<keyword evidence="2" id="KW-1185">Reference proteome</keyword>
<dbReference type="AlphaFoldDB" id="Q7NRK4"/>
<dbReference type="STRING" id="243365.CV_3777"/>
<proteinExistence type="predicted"/>
<dbReference type="KEGG" id="cvi:CV_3777"/>
<organism evidence="1 2">
    <name type="scientific">Chromobacterium violaceum (strain ATCC 12472 / DSM 30191 / JCM 1249 / CCUG 213 / NBRC 12614 / NCIMB 9131 / NCTC 9757 / MK)</name>
    <dbReference type="NCBI Taxonomy" id="243365"/>
    <lineage>
        <taxon>Bacteria</taxon>
        <taxon>Pseudomonadati</taxon>
        <taxon>Pseudomonadota</taxon>
        <taxon>Betaproteobacteria</taxon>
        <taxon>Neisseriales</taxon>
        <taxon>Chromobacteriaceae</taxon>
        <taxon>Chromobacterium</taxon>
    </lineage>
</organism>
<evidence type="ECO:0000313" key="2">
    <source>
        <dbReference type="Proteomes" id="UP000001424"/>
    </source>
</evidence>
<evidence type="ECO:0000313" key="1">
    <source>
        <dbReference type="EMBL" id="AAQ61439.1"/>
    </source>
</evidence>
<dbReference type="Proteomes" id="UP000001424">
    <property type="component" value="Chromosome"/>
</dbReference>
<name>Q7NRK4_CHRVO</name>
<sequence length="57" mass="6630">MTGKAGFAMQHVNSPLWRKRRIPIRIEQSNERYLAIQGILSYSSLRHPDEAVYRSSL</sequence>
<accession>Q7NRK4</accession>
<dbReference type="EMBL" id="AE016825">
    <property type="protein sequence ID" value="AAQ61439.1"/>
    <property type="molecule type" value="Genomic_DNA"/>
</dbReference>
<reference evidence="1 2" key="1">
    <citation type="journal article" date="2003" name="Proc. Natl. Acad. Sci. U.S.A.">
        <title>The complete genome sequence of Chromobacterium violaceum reveals remarkable and exploitable bacterial adaptability.</title>
        <authorList>
            <person name="Vasconcelos A.T.R."/>
            <person name="de Almeida D.F."/>
            <person name="Almeida F.C."/>
            <person name="de Almeida L.G.P."/>
            <person name="de Almeida R."/>
            <person name="Goncalves J.A.A."/>
            <person name="Andrade E.M."/>
            <person name="Antonio R.V."/>
            <person name="Araripe J."/>
            <person name="de Araujo M.F.F."/>
            <person name="Filho S.A."/>
            <person name="Azevedo V."/>
            <person name="Batista A.J."/>
            <person name="Bataus L.A.M."/>
            <person name="Batista J.S."/>
            <person name="Belo A."/>
            <person name="vander Berg C."/>
            <person name="Blamey J."/>
            <person name="Bogo M."/>
            <person name="Bonato S."/>
            <person name="Bordignon J."/>
            <person name="Brito C.A."/>
            <person name="Brocchi M."/>
            <person name="Burity H.A."/>
            <person name="Camargo A.A."/>
            <person name="Cardoso D.D.P."/>
            <person name="Carneiro N.P."/>
            <person name="Carraro D.M."/>
            <person name="Carvalho C.M.B."/>
            <person name="Cascardo J.C.M."/>
            <person name="Cavada B.S."/>
            <person name="Chueire L.M.O."/>
            <person name="Pasa T.B.C."/>
            <person name="Duran N."/>
            <person name="Fagundes N."/>
            <person name="Falcao C.L."/>
            <person name="Fantinatti F."/>
            <person name="Farias I.P."/>
            <person name="Felipe M.S.S."/>
            <person name="Ferrari L.P."/>
            <person name="Ferro J.A."/>
            <person name="Ferro M.I.T."/>
            <person name="Franco G.R."/>
            <person name="Freitas N.S.A."/>
            <person name="Furlan L.R."/>
            <person name="Gazzinelli R.T."/>
            <person name="Gomes E.A."/>
            <person name="Goncalves P.R."/>
            <person name="Grangeiro T.B."/>
            <person name="Grattapaglia D."/>
            <person name="Grisard E.C."/>
            <person name="Guimaraes C.T."/>
            <person name="Hanna E.S."/>
            <person name="Hungria M."/>
            <person name="Jardim S.N."/>
            <person name="Laurino J."/>
            <person name="Leoi L.C.T."/>
            <person name="Fassarella L."/>
            <person name="Lima A."/>
            <person name="Loureiro M.F."/>
            <person name="Lyra M.C.P."/>
            <person name="Macedo M."/>
            <person name="Madeira H.M.F."/>
            <person name="Manfio G.P."/>
            <person name="Maranhao A.Q."/>
            <person name="Martins W.S."/>
            <person name="di Mauro S.M.Z."/>
            <person name="de Medeiros S.R.B."/>
            <person name="Meissner R.D.V."/>
            <person name="Menck C.F.M."/>
            <person name="Moreira M.A.M."/>
            <person name="Nascimento F.F."/>
            <person name="Nicolas M.F."/>
            <person name="Oliveira J.G."/>
            <person name="Oliveira S.C."/>
            <person name="Paixao R.F.C."/>
            <person name="Parente J.A."/>
            <person name="Pedrosa F.O."/>
            <person name="Pena S.J.D."/>
            <person name="Perreira J.O."/>
            <person name="Perreira M."/>
            <person name="Pinto L.S.R.C."/>
            <person name="Pinto L.S."/>
            <person name="Porto J.I.R."/>
            <person name="Potrich D.P."/>
            <person name="Neto C.E.R."/>
            <person name="Reis A.M.M."/>
            <person name="Rigo L.U."/>
            <person name="Rondinelli E."/>
            <person name="dos Santos E.B.P."/>
            <person name="Santos F.R."/>
            <person name="Schneider M.P.C."/>
            <person name="Seuanez H.N."/>
            <person name="Silva A.M.R."/>
            <person name="da Silva A.L.C."/>
            <person name="Silva D.W."/>
            <person name="Silva R."/>
            <person name="Simoes I.C."/>
            <person name="Simon D."/>
            <person name="Soares C.M.A."/>
            <person name="Soares R.B.A."/>
            <person name="Souza E.M."/>
            <person name="Souza K.R.L."/>
            <person name="Souza R.C."/>
            <person name="Steffens M.B.R."/>
            <person name="Steindel M."/>
            <person name="Teixeira S.R."/>
            <person name="Urmenyi T."/>
            <person name="Vettore A."/>
            <person name="Wassem R."/>
            <person name="Zaha A."/>
            <person name="Simpson A.J.G."/>
        </authorList>
    </citation>
    <scope>NUCLEOTIDE SEQUENCE [LARGE SCALE GENOMIC DNA]</scope>
    <source>
        <strain evidence="2">ATCC 12472 / DSM 30191 / JCM 1249 / NBRC 12614 / NCIMB 9131 / NCTC 9757</strain>
    </source>
</reference>